<evidence type="ECO:0000313" key="2">
    <source>
        <dbReference type="Proteomes" id="UP000257109"/>
    </source>
</evidence>
<dbReference type="Proteomes" id="UP000257109">
    <property type="component" value="Unassembled WGS sequence"/>
</dbReference>
<organism evidence="1 2">
    <name type="scientific">Mucuna pruriens</name>
    <name type="common">Velvet bean</name>
    <name type="synonym">Dolichos pruriens</name>
    <dbReference type="NCBI Taxonomy" id="157652"/>
    <lineage>
        <taxon>Eukaryota</taxon>
        <taxon>Viridiplantae</taxon>
        <taxon>Streptophyta</taxon>
        <taxon>Embryophyta</taxon>
        <taxon>Tracheophyta</taxon>
        <taxon>Spermatophyta</taxon>
        <taxon>Magnoliopsida</taxon>
        <taxon>eudicotyledons</taxon>
        <taxon>Gunneridae</taxon>
        <taxon>Pentapetalae</taxon>
        <taxon>rosids</taxon>
        <taxon>fabids</taxon>
        <taxon>Fabales</taxon>
        <taxon>Fabaceae</taxon>
        <taxon>Papilionoideae</taxon>
        <taxon>50 kb inversion clade</taxon>
        <taxon>NPAAA clade</taxon>
        <taxon>indigoferoid/millettioid clade</taxon>
        <taxon>Phaseoleae</taxon>
        <taxon>Mucuna</taxon>
    </lineage>
</organism>
<protein>
    <submittedName>
        <fullName evidence="1">Uncharacterized protein</fullName>
    </submittedName>
</protein>
<accession>A0A371HM28</accession>
<keyword evidence="2" id="KW-1185">Reference proteome</keyword>
<sequence>MKLIKLRCPKSLGKSTSFNDAYPESYSQEDEVEEATLTLEGLMTKGLHRSGLTTLLGSIFLM</sequence>
<comment type="caution">
    <text evidence="1">The sequence shown here is derived from an EMBL/GenBank/DDBJ whole genome shotgun (WGS) entry which is preliminary data.</text>
</comment>
<dbReference type="EMBL" id="QJKJ01002193">
    <property type="protein sequence ID" value="RDY03853.1"/>
    <property type="molecule type" value="Genomic_DNA"/>
</dbReference>
<reference evidence="1" key="1">
    <citation type="submission" date="2018-05" db="EMBL/GenBank/DDBJ databases">
        <title>Draft genome of Mucuna pruriens seed.</title>
        <authorList>
            <person name="Nnadi N.E."/>
            <person name="Vos R."/>
            <person name="Hasami M.H."/>
            <person name="Devisetty U.K."/>
            <person name="Aguiy J.C."/>
        </authorList>
    </citation>
    <scope>NUCLEOTIDE SEQUENCE [LARGE SCALE GENOMIC DNA]</scope>
    <source>
        <strain evidence="1">JCA_2017</strain>
    </source>
</reference>
<gene>
    <name evidence="1" type="ORF">CR513_12508</name>
</gene>
<proteinExistence type="predicted"/>
<dbReference type="AlphaFoldDB" id="A0A371HM28"/>
<feature type="non-terminal residue" evidence="1">
    <location>
        <position position="1"/>
    </location>
</feature>
<evidence type="ECO:0000313" key="1">
    <source>
        <dbReference type="EMBL" id="RDY03853.1"/>
    </source>
</evidence>
<name>A0A371HM28_MUCPR</name>